<sequence>MEMMELCYHICYTLSFEFCLPPFMDWMESFVTMNMTAEFIFLYMPHTHCSLLPPSARSSDQSIVQNHRRMHAPCHLHAHHYLTPLQLDLFASTTIYVSGSFLECRRSLTSSIGSIHLPTSTGNYFLFLSLSIPPLNAFVGARTLARKMMSNIMNGKEYQLLKFENLPIMAIPNSMSM</sequence>
<dbReference type="EnsemblPlants" id="KEH39986">
    <property type="protein sequence ID" value="KEH39986"/>
    <property type="gene ID" value="MTR_1g017340"/>
</dbReference>
<name>A0A072VEG3_MEDTR</name>
<evidence type="ECO:0000313" key="1">
    <source>
        <dbReference type="EMBL" id="KEH39986.1"/>
    </source>
</evidence>
<evidence type="ECO:0000313" key="3">
    <source>
        <dbReference type="Proteomes" id="UP000002051"/>
    </source>
</evidence>
<evidence type="ECO:0000313" key="2">
    <source>
        <dbReference type="EnsemblPlants" id="KEH39986"/>
    </source>
</evidence>
<dbReference type="Proteomes" id="UP000002051">
    <property type="component" value="Unassembled WGS sequence"/>
</dbReference>
<dbReference type="EMBL" id="CM001217">
    <property type="protein sequence ID" value="KEH39986.1"/>
    <property type="molecule type" value="Genomic_DNA"/>
</dbReference>
<accession>A0A072VEG3</accession>
<protein>
    <submittedName>
        <fullName evidence="1 2">Uncharacterized protein</fullName>
    </submittedName>
</protein>
<reference evidence="1 3" key="2">
    <citation type="journal article" date="2014" name="BMC Genomics">
        <title>An improved genome release (version Mt4.0) for the model legume Medicago truncatula.</title>
        <authorList>
            <person name="Tang H."/>
            <person name="Krishnakumar V."/>
            <person name="Bidwell S."/>
            <person name="Rosen B."/>
            <person name="Chan A."/>
            <person name="Zhou S."/>
            <person name="Gentzbittel L."/>
            <person name="Childs K.L."/>
            <person name="Yandell M."/>
            <person name="Gundlach H."/>
            <person name="Mayer K.F."/>
            <person name="Schwartz D.C."/>
            <person name="Town C.D."/>
        </authorList>
    </citation>
    <scope>GENOME REANNOTATION</scope>
    <source>
        <strain evidence="1">A17</strain>
        <strain evidence="2 3">cv. Jemalong A17</strain>
    </source>
</reference>
<proteinExistence type="predicted"/>
<keyword evidence="3" id="KW-1185">Reference proteome</keyword>
<gene>
    <name evidence="1" type="ordered locus">MTR_1g017340</name>
</gene>
<reference evidence="2" key="3">
    <citation type="submission" date="2015-04" db="UniProtKB">
        <authorList>
            <consortium name="EnsemblPlants"/>
        </authorList>
    </citation>
    <scope>IDENTIFICATION</scope>
    <source>
        <strain evidence="2">cv. Jemalong A17</strain>
    </source>
</reference>
<dbReference type="HOGENOM" id="CLU_1520068_0_0_1"/>
<organism evidence="1 3">
    <name type="scientific">Medicago truncatula</name>
    <name type="common">Barrel medic</name>
    <name type="synonym">Medicago tribuloides</name>
    <dbReference type="NCBI Taxonomy" id="3880"/>
    <lineage>
        <taxon>Eukaryota</taxon>
        <taxon>Viridiplantae</taxon>
        <taxon>Streptophyta</taxon>
        <taxon>Embryophyta</taxon>
        <taxon>Tracheophyta</taxon>
        <taxon>Spermatophyta</taxon>
        <taxon>Magnoliopsida</taxon>
        <taxon>eudicotyledons</taxon>
        <taxon>Gunneridae</taxon>
        <taxon>Pentapetalae</taxon>
        <taxon>rosids</taxon>
        <taxon>fabids</taxon>
        <taxon>Fabales</taxon>
        <taxon>Fabaceae</taxon>
        <taxon>Papilionoideae</taxon>
        <taxon>50 kb inversion clade</taxon>
        <taxon>NPAAA clade</taxon>
        <taxon>Hologalegina</taxon>
        <taxon>IRL clade</taxon>
        <taxon>Trifolieae</taxon>
        <taxon>Medicago</taxon>
    </lineage>
</organism>
<reference evidence="1 3" key="1">
    <citation type="journal article" date="2011" name="Nature">
        <title>The Medicago genome provides insight into the evolution of rhizobial symbioses.</title>
        <authorList>
            <person name="Young N.D."/>
            <person name="Debelle F."/>
            <person name="Oldroyd G.E."/>
            <person name="Geurts R."/>
            <person name="Cannon S.B."/>
            <person name="Udvardi M.K."/>
            <person name="Benedito V.A."/>
            <person name="Mayer K.F."/>
            <person name="Gouzy J."/>
            <person name="Schoof H."/>
            <person name="Van de Peer Y."/>
            <person name="Proost S."/>
            <person name="Cook D.R."/>
            <person name="Meyers B.C."/>
            <person name="Spannagl M."/>
            <person name="Cheung F."/>
            <person name="De Mita S."/>
            <person name="Krishnakumar V."/>
            <person name="Gundlach H."/>
            <person name="Zhou S."/>
            <person name="Mudge J."/>
            <person name="Bharti A.K."/>
            <person name="Murray J.D."/>
            <person name="Naoumkina M.A."/>
            <person name="Rosen B."/>
            <person name="Silverstein K.A."/>
            <person name="Tang H."/>
            <person name="Rombauts S."/>
            <person name="Zhao P.X."/>
            <person name="Zhou P."/>
            <person name="Barbe V."/>
            <person name="Bardou P."/>
            <person name="Bechner M."/>
            <person name="Bellec A."/>
            <person name="Berger A."/>
            <person name="Berges H."/>
            <person name="Bidwell S."/>
            <person name="Bisseling T."/>
            <person name="Choisne N."/>
            <person name="Couloux A."/>
            <person name="Denny R."/>
            <person name="Deshpande S."/>
            <person name="Dai X."/>
            <person name="Doyle J.J."/>
            <person name="Dudez A.M."/>
            <person name="Farmer A.D."/>
            <person name="Fouteau S."/>
            <person name="Franken C."/>
            <person name="Gibelin C."/>
            <person name="Gish J."/>
            <person name="Goldstein S."/>
            <person name="Gonzalez A.J."/>
            <person name="Green P.J."/>
            <person name="Hallab A."/>
            <person name="Hartog M."/>
            <person name="Hua A."/>
            <person name="Humphray S.J."/>
            <person name="Jeong D.H."/>
            <person name="Jing Y."/>
            <person name="Jocker A."/>
            <person name="Kenton S.M."/>
            <person name="Kim D.J."/>
            <person name="Klee K."/>
            <person name="Lai H."/>
            <person name="Lang C."/>
            <person name="Lin S."/>
            <person name="Macmil S.L."/>
            <person name="Magdelenat G."/>
            <person name="Matthews L."/>
            <person name="McCorrison J."/>
            <person name="Monaghan E.L."/>
            <person name="Mun J.H."/>
            <person name="Najar F.Z."/>
            <person name="Nicholson C."/>
            <person name="Noirot C."/>
            <person name="O'Bleness M."/>
            <person name="Paule C.R."/>
            <person name="Poulain J."/>
            <person name="Prion F."/>
            <person name="Qin B."/>
            <person name="Qu C."/>
            <person name="Retzel E.F."/>
            <person name="Riddle C."/>
            <person name="Sallet E."/>
            <person name="Samain S."/>
            <person name="Samson N."/>
            <person name="Sanders I."/>
            <person name="Saurat O."/>
            <person name="Scarpelli C."/>
            <person name="Schiex T."/>
            <person name="Segurens B."/>
            <person name="Severin A.J."/>
            <person name="Sherrier D.J."/>
            <person name="Shi R."/>
            <person name="Sims S."/>
            <person name="Singer S.R."/>
            <person name="Sinharoy S."/>
            <person name="Sterck L."/>
            <person name="Viollet A."/>
            <person name="Wang B.B."/>
            <person name="Wang K."/>
            <person name="Wang M."/>
            <person name="Wang X."/>
            <person name="Warfsmann J."/>
            <person name="Weissenbach J."/>
            <person name="White D.D."/>
            <person name="White J.D."/>
            <person name="Wiley G.B."/>
            <person name="Wincker P."/>
            <person name="Xing Y."/>
            <person name="Yang L."/>
            <person name="Yao Z."/>
            <person name="Ying F."/>
            <person name="Zhai J."/>
            <person name="Zhou L."/>
            <person name="Zuber A."/>
            <person name="Denarie J."/>
            <person name="Dixon R.A."/>
            <person name="May G.D."/>
            <person name="Schwartz D.C."/>
            <person name="Rogers J."/>
            <person name="Quetier F."/>
            <person name="Town C.D."/>
            <person name="Roe B.A."/>
        </authorList>
    </citation>
    <scope>NUCLEOTIDE SEQUENCE [LARGE SCALE GENOMIC DNA]</scope>
    <source>
        <strain evidence="1">A17</strain>
        <strain evidence="2 3">cv. Jemalong A17</strain>
    </source>
</reference>
<dbReference type="AlphaFoldDB" id="A0A072VEG3"/>